<name>V6KPW8_STRRC</name>
<dbReference type="Proteomes" id="UP000017984">
    <property type="component" value="Chromosome"/>
</dbReference>
<evidence type="ECO:0000256" key="1">
    <source>
        <dbReference type="ARBA" id="ARBA00007169"/>
    </source>
</evidence>
<dbReference type="Pfam" id="PF00975">
    <property type="entry name" value="Thioesterase"/>
    <property type="match status" value="1"/>
</dbReference>
<comment type="similarity">
    <text evidence="1">Belongs to the thioesterase family.</text>
</comment>
<feature type="domain" description="Thioesterase" evidence="2">
    <location>
        <begin position="17"/>
        <end position="226"/>
    </location>
</feature>
<keyword evidence="4" id="KW-1185">Reference proteome</keyword>
<dbReference type="GO" id="GO:0008610">
    <property type="term" value="P:lipid biosynthetic process"/>
    <property type="evidence" value="ECO:0007669"/>
    <property type="project" value="TreeGrafter"/>
</dbReference>
<protein>
    <recommendedName>
        <fullName evidence="2">Thioesterase domain-containing protein</fullName>
    </recommendedName>
</protein>
<evidence type="ECO:0000313" key="4">
    <source>
        <dbReference type="Proteomes" id="UP000017984"/>
    </source>
</evidence>
<dbReference type="RefSeq" id="WP_023546240.1">
    <property type="nucleotide sequence ID" value="NZ_CM002285.1"/>
</dbReference>
<dbReference type="EMBL" id="AWQX01000087">
    <property type="protein sequence ID" value="EST34195.1"/>
    <property type="molecule type" value="Genomic_DNA"/>
</dbReference>
<accession>V6KPW8</accession>
<dbReference type="PANTHER" id="PTHR11487">
    <property type="entry name" value="THIOESTERASE"/>
    <property type="match status" value="1"/>
</dbReference>
<dbReference type="InterPro" id="IPR001031">
    <property type="entry name" value="Thioesterase"/>
</dbReference>
<evidence type="ECO:0000259" key="2">
    <source>
        <dbReference type="Pfam" id="PF00975"/>
    </source>
</evidence>
<evidence type="ECO:0000313" key="3">
    <source>
        <dbReference type="EMBL" id="EST34195.1"/>
    </source>
</evidence>
<dbReference type="SUPFAM" id="SSF53474">
    <property type="entry name" value="alpha/beta-Hydrolases"/>
    <property type="match status" value="1"/>
</dbReference>
<dbReference type="PANTHER" id="PTHR11487:SF0">
    <property type="entry name" value="S-ACYL FATTY ACID SYNTHASE THIOESTERASE, MEDIUM CHAIN"/>
    <property type="match status" value="1"/>
</dbReference>
<sequence>MRAGPERVVLQEGRGFHLVCLPFAGGSARSFVRLARHIPRDWRVTAVQPPTGFAPGPAGLDALASFYLGLLAADLREPALVLGHSLGAAVAHRMAWLRAAPPSESLHLVLSAPPRPHHSPAGLLELDDRALFREATRQGMLPDLNTSEDFALRFLVPNLRQDLALLDRRGWAPEPLDTPLHLLGGTDDVACPPAALARLGDVLTPRSTRLVEGGHMYVLERPAETAQALVEISREVTAHPAPTLAAG</sequence>
<comment type="caution">
    <text evidence="3">The sequence shown here is derived from an EMBL/GenBank/DDBJ whole genome shotgun (WGS) entry which is preliminary data.</text>
</comment>
<dbReference type="Gene3D" id="3.40.50.1820">
    <property type="entry name" value="alpha/beta hydrolase"/>
    <property type="match status" value="1"/>
</dbReference>
<dbReference type="STRING" id="1352936.M878_11325"/>
<dbReference type="HOGENOM" id="CLU_070456_1_1_11"/>
<dbReference type="OrthoDB" id="8480037at2"/>
<gene>
    <name evidence="3" type="ORF">M878_11325</name>
</gene>
<dbReference type="InterPro" id="IPR029058">
    <property type="entry name" value="AB_hydrolase_fold"/>
</dbReference>
<proteinExistence type="inferred from homology"/>
<dbReference type="AlphaFoldDB" id="V6KPW8"/>
<dbReference type="PATRIC" id="fig|1352936.5.peg.2403"/>
<reference evidence="3 4" key="1">
    <citation type="journal article" date="2014" name="Genome Announc.">
        <title>Draft Genome Sequence of Streptomyces roseochromogenes subsp. oscitans DS 12.976, Producer of the Aminocoumarin Antibiotic Clorobiocin.</title>
        <authorList>
            <person name="Ruckert C."/>
            <person name="Kalinowski J."/>
            <person name="Heide L."/>
            <person name="Apel A.K."/>
        </authorList>
    </citation>
    <scope>NUCLEOTIDE SEQUENCE [LARGE SCALE GENOMIC DNA]</scope>
    <source>
        <strain evidence="3 4">DS 12.976</strain>
    </source>
</reference>
<dbReference type="InterPro" id="IPR012223">
    <property type="entry name" value="TEII"/>
</dbReference>
<organism evidence="3 4">
    <name type="scientific">Streptomyces roseochromogenus subsp. oscitans DS 12.976</name>
    <dbReference type="NCBI Taxonomy" id="1352936"/>
    <lineage>
        <taxon>Bacteria</taxon>
        <taxon>Bacillati</taxon>
        <taxon>Actinomycetota</taxon>
        <taxon>Actinomycetes</taxon>
        <taxon>Kitasatosporales</taxon>
        <taxon>Streptomycetaceae</taxon>
        <taxon>Streptomyces</taxon>
    </lineage>
</organism>